<dbReference type="PANTHER" id="PTHR34858:SF1">
    <property type="entry name" value="CYSO-CYSTEINE PEPTIDASE"/>
    <property type="match status" value="1"/>
</dbReference>
<dbReference type="EMBL" id="CADIKR010000002">
    <property type="protein sequence ID" value="CAB3844204.1"/>
    <property type="molecule type" value="Genomic_DNA"/>
</dbReference>
<proteinExistence type="inferred from homology"/>
<sequence>MRRHAEEVYPTECVGFVVSDPEGREIYVRGQNVADAPEAGFVTRPDDWAAAEDMGAVVAFVHSHPDNPASPSEADLVACEAMAERVGALPWYIVEVRKDIGQEAPQALAIEAFSPSGYQAPLLGRTFHHGVLDCYSVIRDFHAREMGIHLPDFERADGWWEGEQEVYLDNFAAAGFRSLAAGETIQRGDVILMNHLAKRTNHGAVYLGDGTLSERPDLFPMQGTMLHHLYGRLSTREVYGGYWQEITRVVLRHKELANG</sequence>
<evidence type="ECO:0000256" key="7">
    <source>
        <dbReference type="ARBA" id="ARBA00023049"/>
    </source>
</evidence>
<dbReference type="SUPFAM" id="SSF102712">
    <property type="entry name" value="JAB1/MPN domain"/>
    <property type="match status" value="1"/>
</dbReference>
<evidence type="ECO:0000313" key="10">
    <source>
        <dbReference type="Proteomes" id="UP000507140"/>
    </source>
</evidence>
<keyword evidence="5" id="KW-0788">Thiol protease</keyword>
<dbReference type="InterPro" id="IPR028090">
    <property type="entry name" value="JAB_dom_prok"/>
</dbReference>
<protein>
    <recommendedName>
        <fullName evidence="8">NlpC/P60 domain-containing protein</fullName>
    </recommendedName>
</protein>
<dbReference type="Pfam" id="PF14464">
    <property type="entry name" value="Prok-JAB"/>
    <property type="match status" value="1"/>
</dbReference>
<comment type="caution">
    <text evidence="9">The sequence shown here is derived from an EMBL/GenBank/DDBJ whole genome shotgun (WGS) entry which is preliminary data.</text>
</comment>
<evidence type="ECO:0000313" key="9">
    <source>
        <dbReference type="EMBL" id="CAB3844204.1"/>
    </source>
</evidence>
<evidence type="ECO:0000256" key="4">
    <source>
        <dbReference type="ARBA" id="ARBA00022801"/>
    </source>
</evidence>
<dbReference type="Proteomes" id="UP000507140">
    <property type="component" value="Unassembled WGS sequence"/>
</dbReference>
<dbReference type="InterPro" id="IPR000064">
    <property type="entry name" value="NLP_P60_dom"/>
</dbReference>
<dbReference type="CDD" id="cd08073">
    <property type="entry name" value="MPN_NLPC_P60"/>
    <property type="match status" value="1"/>
</dbReference>
<comment type="similarity">
    <text evidence="1">Belongs to the peptidase C40 family.</text>
</comment>
<evidence type="ECO:0000259" key="8">
    <source>
        <dbReference type="PROSITE" id="PS51935"/>
    </source>
</evidence>
<accession>A0ABM8LAE0</accession>
<keyword evidence="7" id="KW-0482">Metalloprotease</keyword>
<keyword evidence="10" id="KW-1185">Reference proteome</keyword>
<dbReference type="Gene3D" id="3.90.1720.10">
    <property type="entry name" value="endopeptidase domain like (from Nostoc punctiforme)"/>
    <property type="match status" value="1"/>
</dbReference>
<evidence type="ECO:0000256" key="2">
    <source>
        <dbReference type="ARBA" id="ARBA00022670"/>
    </source>
</evidence>
<gene>
    <name evidence="9" type="ORF">LMG3415_01578</name>
</gene>
<dbReference type="PROSITE" id="PS51935">
    <property type="entry name" value="NLPC_P60"/>
    <property type="match status" value="1"/>
</dbReference>
<dbReference type="InterPro" id="IPR051929">
    <property type="entry name" value="VirAsm_ModProt"/>
</dbReference>
<name>A0ABM8LAE0_9BURK</name>
<keyword evidence="4" id="KW-0378">Hydrolase</keyword>
<keyword evidence="6" id="KW-0862">Zinc</keyword>
<evidence type="ECO:0000256" key="6">
    <source>
        <dbReference type="ARBA" id="ARBA00022833"/>
    </source>
</evidence>
<evidence type="ECO:0000256" key="3">
    <source>
        <dbReference type="ARBA" id="ARBA00022723"/>
    </source>
</evidence>
<dbReference type="SUPFAM" id="SSF54001">
    <property type="entry name" value="Cysteine proteinases"/>
    <property type="match status" value="1"/>
</dbReference>
<organism evidence="9 10">
    <name type="scientific">Achromobacter mucicolens</name>
    <dbReference type="NCBI Taxonomy" id="1389922"/>
    <lineage>
        <taxon>Bacteria</taxon>
        <taxon>Pseudomonadati</taxon>
        <taxon>Pseudomonadota</taxon>
        <taxon>Betaproteobacteria</taxon>
        <taxon>Burkholderiales</taxon>
        <taxon>Alcaligenaceae</taxon>
        <taxon>Achromobacter</taxon>
    </lineage>
</organism>
<feature type="domain" description="NlpC/P60" evidence="8">
    <location>
        <begin position="102"/>
        <end position="254"/>
    </location>
</feature>
<evidence type="ECO:0000256" key="5">
    <source>
        <dbReference type="ARBA" id="ARBA00022807"/>
    </source>
</evidence>
<dbReference type="PANTHER" id="PTHR34858">
    <property type="entry name" value="CYSO-CYSTEINE PEPTIDASE"/>
    <property type="match status" value="1"/>
</dbReference>
<keyword evidence="3" id="KW-0479">Metal-binding</keyword>
<evidence type="ECO:0000256" key="1">
    <source>
        <dbReference type="ARBA" id="ARBA00007074"/>
    </source>
</evidence>
<dbReference type="Pfam" id="PF00877">
    <property type="entry name" value="NLPC_P60"/>
    <property type="match status" value="1"/>
</dbReference>
<keyword evidence="2" id="KW-0645">Protease</keyword>
<dbReference type="InterPro" id="IPR038765">
    <property type="entry name" value="Papain-like_cys_pep_sf"/>
</dbReference>
<dbReference type="Gene3D" id="3.40.140.10">
    <property type="entry name" value="Cytidine Deaminase, domain 2"/>
    <property type="match status" value="1"/>
</dbReference>
<reference evidence="9 10" key="1">
    <citation type="submission" date="2020-04" db="EMBL/GenBank/DDBJ databases">
        <authorList>
            <person name="De Canck E."/>
        </authorList>
    </citation>
    <scope>NUCLEOTIDE SEQUENCE [LARGE SCALE GENOMIC DNA]</scope>
    <source>
        <strain evidence="9 10">LMG 3415</strain>
    </source>
</reference>